<dbReference type="EMBL" id="CP081295">
    <property type="protein sequence ID" value="QZD90981.1"/>
    <property type="molecule type" value="Genomic_DNA"/>
</dbReference>
<gene>
    <name evidence="2" type="ORF">K3148_06245</name>
</gene>
<dbReference type="Proteomes" id="UP000824281">
    <property type="component" value="Chromosome"/>
</dbReference>
<name>A0ABX8ZPT9_9SPHN</name>
<proteinExistence type="predicted"/>
<evidence type="ECO:0000313" key="3">
    <source>
        <dbReference type="Proteomes" id="UP000824281"/>
    </source>
</evidence>
<feature type="compositionally biased region" description="Basic and acidic residues" evidence="1">
    <location>
        <begin position="30"/>
        <end position="39"/>
    </location>
</feature>
<reference evidence="2 3" key="1">
    <citation type="submission" date="2021-08" db="EMBL/GenBank/DDBJ databases">
        <title>Comparative Genomics Analysis of the Genus Qipengyuania Reveals Extensive Genetic Diversity and Metabolic Versatility, Including the Description of Fifteen Novel Species.</title>
        <authorList>
            <person name="Liu Y."/>
        </authorList>
    </citation>
    <scope>NUCLEOTIDE SEQUENCE [LARGE SCALE GENOMIC DNA]</scope>
    <source>
        <strain evidence="2 3">1NDH13</strain>
    </source>
</reference>
<organism evidence="2 3">
    <name type="scientific">Qipengyuania aurantiaca</name>
    <dbReference type="NCBI Taxonomy" id="2867233"/>
    <lineage>
        <taxon>Bacteria</taxon>
        <taxon>Pseudomonadati</taxon>
        <taxon>Pseudomonadota</taxon>
        <taxon>Alphaproteobacteria</taxon>
        <taxon>Sphingomonadales</taxon>
        <taxon>Erythrobacteraceae</taxon>
        <taxon>Qipengyuania</taxon>
    </lineage>
</organism>
<protein>
    <submittedName>
        <fullName evidence="2">Uncharacterized protein</fullName>
    </submittedName>
</protein>
<feature type="region of interest" description="Disordered" evidence="1">
    <location>
        <begin position="29"/>
        <end position="48"/>
    </location>
</feature>
<dbReference type="RefSeq" id="WP_221426440.1">
    <property type="nucleotide sequence ID" value="NZ_CP081295.1"/>
</dbReference>
<accession>A0ABX8ZPT9</accession>
<keyword evidence="3" id="KW-1185">Reference proteome</keyword>
<evidence type="ECO:0000313" key="2">
    <source>
        <dbReference type="EMBL" id="QZD90981.1"/>
    </source>
</evidence>
<evidence type="ECO:0000256" key="1">
    <source>
        <dbReference type="SAM" id="MobiDB-lite"/>
    </source>
</evidence>
<sequence>MKLHLADQITNRPILIYLHSKVLRRRCPLHKPEEGRDDFSENSPANEASTKKAIVSLWALPQKLPLFAIRHLAGTPGLSGMSTYGKSVPNH</sequence>